<dbReference type="STRING" id="1531429.JI75_05215"/>
<organism evidence="13 14">
    <name type="scientific">Berryella intestinalis</name>
    <dbReference type="NCBI Taxonomy" id="1531429"/>
    <lineage>
        <taxon>Bacteria</taxon>
        <taxon>Bacillati</taxon>
        <taxon>Actinomycetota</taxon>
        <taxon>Coriobacteriia</taxon>
        <taxon>Eggerthellales</taxon>
        <taxon>Eggerthellaceae</taxon>
        <taxon>Berryella</taxon>
    </lineage>
</organism>
<dbReference type="InterPro" id="IPR036097">
    <property type="entry name" value="HisK_dim/P_sf"/>
</dbReference>
<evidence type="ECO:0000259" key="12">
    <source>
        <dbReference type="PROSITE" id="PS50109"/>
    </source>
</evidence>
<dbReference type="EMBL" id="CP009302">
    <property type="protein sequence ID" value="AJC12153.1"/>
    <property type="molecule type" value="Genomic_DNA"/>
</dbReference>
<gene>
    <name evidence="13" type="ORF">JI75_05215</name>
</gene>
<feature type="domain" description="Histidine kinase" evidence="12">
    <location>
        <begin position="256"/>
        <end position="516"/>
    </location>
</feature>
<dbReference type="EC" id="2.7.13.3" evidence="3"/>
<evidence type="ECO:0000256" key="9">
    <source>
        <dbReference type="ARBA" id="ARBA00023012"/>
    </source>
</evidence>
<keyword evidence="8 11" id="KW-1133">Transmembrane helix</keyword>
<dbReference type="KEGG" id="cbac:JI75_05215"/>
<dbReference type="Gene3D" id="3.30.565.10">
    <property type="entry name" value="Histidine kinase-like ATPase, C-terminal domain"/>
    <property type="match status" value="1"/>
</dbReference>
<keyword evidence="7" id="KW-0418">Kinase</keyword>
<evidence type="ECO:0000256" key="8">
    <source>
        <dbReference type="ARBA" id="ARBA00022989"/>
    </source>
</evidence>
<proteinExistence type="predicted"/>
<dbReference type="AlphaFoldDB" id="A0A0A8B5T1"/>
<evidence type="ECO:0000256" key="11">
    <source>
        <dbReference type="SAM" id="Phobius"/>
    </source>
</evidence>
<comment type="subcellular location">
    <subcellularLocation>
        <location evidence="2">Cell membrane</location>
    </subcellularLocation>
</comment>
<sequence length="516" mass="55700">MARRSARRLQRRKSFGFPAFITGQLAMFFMMGVIIVAVDFMVLSVVFAIATGGTSSSYESPTEIAGRVDDALARGEDGSYSLTDYDLGQSLTERGFWAMLVSDETGDAVWEMNAPDDAERSYSLSSMARLARSGYVGSSPAFFWQRDEGVLMIVAPSEDYVNIVQAVPASDIARIPLYILTIVLLDVAIMFVYVVLSHLSTQRSIRPISEALEDLSEGKPVSVNVGGRMGVIGQTLNEASAIIREKDRARESWIRGVSHDIRTPLSVITGRADKLSNDARLPEDARTEAALVRTQGLRIKDLVNDLNAAARLEYDTQPLNKEGIALLSMLRELASEYLNGGLPSGYDLEFQASSAVGRAAVTGDVRLLYRAVQNAVQNSMNHNPQGCRIALTLDRSEGIDDLPVPCAVIAISDDGVGVDGEKLSLLQQKIDDAQKSSKLAVRRLTESPLPVGAPEPPPGFVRAQRVSEAGDHKDVDPEHGLGLQLVARIAAAHGGQVRVYAPAAGGFSIAIFLPLD</sequence>
<evidence type="ECO:0000256" key="3">
    <source>
        <dbReference type="ARBA" id="ARBA00012438"/>
    </source>
</evidence>
<dbReference type="SUPFAM" id="SSF55874">
    <property type="entry name" value="ATPase domain of HSP90 chaperone/DNA topoisomerase II/histidine kinase"/>
    <property type="match status" value="1"/>
</dbReference>
<comment type="catalytic activity">
    <reaction evidence="1">
        <text>ATP + protein L-histidine = ADP + protein N-phospho-L-histidine.</text>
        <dbReference type="EC" id="2.7.13.3"/>
    </reaction>
</comment>
<evidence type="ECO:0000256" key="5">
    <source>
        <dbReference type="ARBA" id="ARBA00022679"/>
    </source>
</evidence>
<keyword evidence="9" id="KW-0902">Two-component regulatory system</keyword>
<evidence type="ECO:0000256" key="4">
    <source>
        <dbReference type="ARBA" id="ARBA00022553"/>
    </source>
</evidence>
<keyword evidence="4" id="KW-0597">Phosphoprotein</keyword>
<dbReference type="InterPro" id="IPR050428">
    <property type="entry name" value="TCS_sensor_his_kinase"/>
</dbReference>
<dbReference type="SMART" id="SM00388">
    <property type="entry name" value="HisKA"/>
    <property type="match status" value="1"/>
</dbReference>
<evidence type="ECO:0000256" key="6">
    <source>
        <dbReference type="ARBA" id="ARBA00022692"/>
    </source>
</evidence>
<dbReference type="PANTHER" id="PTHR45436:SF5">
    <property type="entry name" value="SENSOR HISTIDINE KINASE TRCS"/>
    <property type="match status" value="1"/>
</dbReference>
<reference evidence="13 14" key="2">
    <citation type="journal article" date="2015" name="Genome Announc.">
        <title>Complete Genome Sequence of Coriobacteriaceae Strain 68-1-3, a Novel Mucus-Degrading Isolate from the Swine Intestinal Tract.</title>
        <authorList>
            <person name="Looft T."/>
            <person name="Bayles D.O."/>
            <person name="Alt D.P."/>
            <person name="Stanton T.B."/>
        </authorList>
    </citation>
    <scope>NUCLEOTIDE SEQUENCE [LARGE SCALE GENOMIC DNA]</scope>
    <source>
        <strain evidence="13 14">68-1-3</strain>
    </source>
</reference>
<dbReference type="Gene3D" id="1.10.287.130">
    <property type="match status" value="1"/>
</dbReference>
<dbReference type="RefSeq" id="WP_039689266.1">
    <property type="nucleotide sequence ID" value="NZ_CP009302.1"/>
</dbReference>
<dbReference type="GO" id="GO:0000155">
    <property type="term" value="F:phosphorelay sensor kinase activity"/>
    <property type="evidence" value="ECO:0007669"/>
    <property type="project" value="InterPro"/>
</dbReference>
<dbReference type="CDD" id="cd00082">
    <property type="entry name" value="HisKA"/>
    <property type="match status" value="1"/>
</dbReference>
<keyword evidence="5" id="KW-0808">Transferase</keyword>
<dbReference type="Proteomes" id="UP000031121">
    <property type="component" value="Chromosome"/>
</dbReference>
<dbReference type="PROSITE" id="PS50109">
    <property type="entry name" value="HIS_KIN"/>
    <property type="match status" value="1"/>
</dbReference>
<dbReference type="Pfam" id="PF02518">
    <property type="entry name" value="HATPase_c"/>
    <property type="match status" value="1"/>
</dbReference>
<evidence type="ECO:0000256" key="1">
    <source>
        <dbReference type="ARBA" id="ARBA00000085"/>
    </source>
</evidence>
<name>A0A0A8B5T1_9ACTN</name>
<dbReference type="PANTHER" id="PTHR45436">
    <property type="entry name" value="SENSOR HISTIDINE KINASE YKOH"/>
    <property type="match status" value="1"/>
</dbReference>
<feature type="transmembrane region" description="Helical" evidence="11">
    <location>
        <begin position="175"/>
        <end position="196"/>
    </location>
</feature>
<dbReference type="InterPro" id="IPR036890">
    <property type="entry name" value="HATPase_C_sf"/>
</dbReference>
<reference evidence="14" key="1">
    <citation type="submission" date="2014-08" db="EMBL/GenBank/DDBJ databases">
        <title>Coriobacteriaceae sp. complete genome.</title>
        <authorList>
            <person name="Looft T."/>
            <person name="Bayles D.O."/>
            <person name="Stanton T.B."/>
        </authorList>
    </citation>
    <scope>NUCLEOTIDE SEQUENCE [LARGE SCALE GENOMIC DNA]</scope>
    <source>
        <strain evidence="14">68-1-3</strain>
    </source>
</reference>
<evidence type="ECO:0000313" key="14">
    <source>
        <dbReference type="Proteomes" id="UP000031121"/>
    </source>
</evidence>
<feature type="transmembrane region" description="Helical" evidence="11">
    <location>
        <begin position="21"/>
        <end position="50"/>
    </location>
</feature>
<keyword evidence="14" id="KW-1185">Reference proteome</keyword>
<keyword evidence="6 11" id="KW-0812">Transmembrane</keyword>
<dbReference type="InterPro" id="IPR003594">
    <property type="entry name" value="HATPase_dom"/>
</dbReference>
<dbReference type="HOGENOM" id="CLU_000445_89_26_11"/>
<evidence type="ECO:0000313" key="13">
    <source>
        <dbReference type="EMBL" id="AJC12153.1"/>
    </source>
</evidence>
<dbReference type="PRINTS" id="PR00344">
    <property type="entry name" value="BCTRLSENSOR"/>
</dbReference>
<keyword evidence="10 11" id="KW-0472">Membrane</keyword>
<dbReference type="Pfam" id="PF00512">
    <property type="entry name" value="HisKA"/>
    <property type="match status" value="1"/>
</dbReference>
<dbReference type="InterPro" id="IPR005467">
    <property type="entry name" value="His_kinase_dom"/>
</dbReference>
<dbReference type="InterPro" id="IPR003661">
    <property type="entry name" value="HisK_dim/P_dom"/>
</dbReference>
<evidence type="ECO:0000256" key="2">
    <source>
        <dbReference type="ARBA" id="ARBA00004236"/>
    </source>
</evidence>
<dbReference type="InterPro" id="IPR004358">
    <property type="entry name" value="Sig_transdc_His_kin-like_C"/>
</dbReference>
<accession>A0A0A8B5T1</accession>
<dbReference type="OrthoDB" id="9757990at2"/>
<dbReference type="SMART" id="SM00387">
    <property type="entry name" value="HATPase_c"/>
    <property type="match status" value="1"/>
</dbReference>
<protein>
    <recommendedName>
        <fullName evidence="3">histidine kinase</fullName>
        <ecNumber evidence="3">2.7.13.3</ecNumber>
    </recommendedName>
</protein>
<evidence type="ECO:0000256" key="10">
    <source>
        <dbReference type="ARBA" id="ARBA00023136"/>
    </source>
</evidence>
<dbReference type="GO" id="GO:0005886">
    <property type="term" value="C:plasma membrane"/>
    <property type="evidence" value="ECO:0007669"/>
    <property type="project" value="UniProtKB-SubCell"/>
</dbReference>
<evidence type="ECO:0000256" key="7">
    <source>
        <dbReference type="ARBA" id="ARBA00022777"/>
    </source>
</evidence>
<dbReference type="SUPFAM" id="SSF47384">
    <property type="entry name" value="Homodimeric domain of signal transducing histidine kinase"/>
    <property type="match status" value="1"/>
</dbReference>